<gene>
    <name evidence="2" type="ORF">MSZNOR_3144</name>
</gene>
<dbReference type="RefSeq" id="WP_026611096.1">
    <property type="nucleotide sequence ID" value="NZ_OX458333.1"/>
</dbReference>
<sequence length="50" mass="5677">MDIKNEEERFDPSKFTPIGTWTLLSLIIAGMAVAWLFLYFGVFLPRGGVQ</sequence>
<organism evidence="2 3">
    <name type="scientific">Methylocaldum szegediense</name>
    <dbReference type="NCBI Taxonomy" id="73780"/>
    <lineage>
        <taxon>Bacteria</taxon>
        <taxon>Pseudomonadati</taxon>
        <taxon>Pseudomonadota</taxon>
        <taxon>Gammaproteobacteria</taxon>
        <taxon>Methylococcales</taxon>
        <taxon>Methylococcaceae</taxon>
        <taxon>Methylocaldum</taxon>
    </lineage>
</organism>
<accession>A0ABM9I4E5</accession>
<keyword evidence="3" id="KW-1185">Reference proteome</keyword>
<evidence type="ECO:0000256" key="1">
    <source>
        <dbReference type="SAM" id="Phobius"/>
    </source>
</evidence>
<evidence type="ECO:0000313" key="3">
    <source>
        <dbReference type="Proteomes" id="UP001162030"/>
    </source>
</evidence>
<keyword evidence="1" id="KW-0812">Transmembrane</keyword>
<evidence type="ECO:0000313" key="2">
    <source>
        <dbReference type="EMBL" id="CAI8885644.1"/>
    </source>
</evidence>
<protein>
    <submittedName>
        <fullName evidence="2">Uncharacterized protein</fullName>
    </submittedName>
</protein>
<dbReference type="EMBL" id="OX458333">
    <property type="protein sequence ID" value="CAI8885644.1"/>
    <property type="molecule type" value="Genomic_DNA"/>
</dbReference>
<keyword evidence="1" id="KW-0472">Membrane</keyword>
<proteinExistence type="predicted"/>
<name>A0ABM9I4E5_9GAMM</name>
<feature type="transmembrane region" description="Helical" evidence="1">
    <location>
        <begin position="20"/>
        <end position="44"/>
    </location>
</feature>
<dbReference type="Proteomes" id="UP001162030">
    <property type="component" value="Chromosome"/>
</dbReference>
<keyword evidence="1" id="KW-1133">Transmembrane helix</keyword>
<reference evidence="2 3" key="1">
    <citation type="submission" date="2023-03" db="EMBL/GenBank/DDBJ databases">
        <authorList>
            <person name="Pearce D."/>
        </authorList>
    </citation>
    <scope>NUCLEOTIDE SEQUENCE [LARGE SCALE GENOMIC DNA]</scope>
    <source>
        <strain evidence="2">Msz</strain>
    </source>
</reference>